<accession>H2Z1Q2</accession>
<evidence type="ECO:0000256" key="7">
    <source>
        <dbReference type="PIRSR" id="PIRSR602401-1"/>
    </source>
</evidence>
<keyword evidence="4 8" id="KW-0560">Oxidoreductase</keyword>
<comment type="cofactor">
    <cofactor evidence="1 7">
        <name>heme</name>
        <dbReference type="ChEBI" id="CHEBI:30413"/>
    </cofactor>
</comment>
<dbReference type="InterPro" id="IPR002401">
    <property type="entry name" value="Cyt_P450_E_grp-I"/>
</dbReference>
<dbReference type="GO" id="GO:0016712">
    <property type="term" value="F:oxidoreductase activity, acting on paired donors, with incorporation or reduction of molecular oxygen, reduced flavin or flavoprotein as one donor, and incorporation of one atom of oxygen"/>
    <property type="evidence" value="ECO:0007669"/>
    <property type="project" value="TreeGrafter"/>
</dbReference>
<evidence type="ECO:0000256" key="2">
    <source>
        <dbReference type="ARBA" id="ARBA00010617"/>
    </source>
</evidence>
<evidence type="ECO:0000313" key="10">
    <source>
        <dbReference type="Ensembl" id="ENSCSAVP00000011514.1"/>
    </source>
</evidence>
<dbReference type="PRINTS" id="PR00463">
    <property type="entry name" value="EP450I"/>
</dbReference>
<dbReference type="InterPro" id="IPR017972">
    <property type="entry name" value="Cyt_P450_CS"/>
</dbReference>
<reference evidence="11" key="1">
    <citation type="submission" date="2003-08" db="EMBL/GenBank/DDBJ databases">
        <authorList>
            <person name="Birren B."/>
            <person name="Nusbaum C."/>
            <person name="Abebe A."/>
            <person name="Abouelleil A."/>
            <person name="Adekoya E."/>
            <person name="Ait-zahra M."/>
            <person name="Allen N."/>
            <person name="Allen T."/>
            <person name="An P."/>
            <person name="Anderson M."/>
            <person name="Anderson S."/>
            <person name="Arachchi H."/>
            <person name="Armbruster J."/>
            <person name="Bachantsang P."/>
            <person name="Baldwin J."/>
            <person name="Barry A."/>
            <person name="Bayul T."/>
            <person name="Blitshsteyn B."/>
            <person name="Bloom T."/>
            <person name="Blye J."/>
            <person name="Boguslavskiy L."/>
            <person name="Borowsky M."/>
            <person name="Boukhgalter B."/>
            <person name="Brunache A."/>
            <person name="Butler J."/>
            <person name="Calixte N."/>
            <person name="Calvo S."/>
            <person name="Camarata J."/>
            <person name="Campo K."/>
            <person name="Chang J."/>
            <person name="Cheshatsang Y."/>
            <person name="Citroen M."/>
            <person name="Collymore A."/>
            <person name="Considine T."/>
            <person name="Cook A."/>
            <person name="Cooke P."/>
            <person name="Corum B."/>
            <person name="Cuomo C."/>
            <person name="David R."/>
            <person name="Dawoe T."/>
            <person name="Degray S."/>
            <person name="Dodge S."/>
            <person name="Dooley K."/>
            <person name="Dorje P."/>
            <person name="Dorjee K."/>
            <person name="Dorris L."/>
            <person name="Duffey N."/>
            <person name="Dupes A."/>
            <person name="Elkins T."/>
            <person name="Engels R."/>
            <person name="Erickson J."/>
            <person name="Farina A."/>
            <person name="Faro S."/>
            <person name="Ferreira P."/>
            <person name="Fischer H."/>
            <person name="Fitzgerald M."/>
            <person name="Foley K."/>
            <person name="Gage D."/>
            <person name="Galagan J."/>
            <person name="Gearin G."/>
            <person name="Gnerre S."/>
            <person name="Gnirke A."/>
            <person name="Goyette A."/>
            <person name="Graham J."/>
            <person name="Grandbois E."/>
            <person name="Gyaltsen K."/>
            <person name="Hafez N."/>
            <person name="Hagopian D."/>
            <person name="Hagos B."/>
            <person name="Hall J."/>
            <person name="Hatcher B."/>
            <person name="Heller A."/>
            <person name="Higgins H."/>
            <person name="Honan T."/>
            <person name="Horn A."/>
            <person name="Houde N."/>
            <person name="Hughes L."/>
            <person name="Hulme W."/>
            <person name="Husby E."/>
            <person name="Iliev I."/>
            <person name="Jaffe D."/>
            <person name="Jones C."/>
            <person name="Kamal M."/>
            <person name="Kamat A."/>
            <person name="Kamvysselis M."/>
            <person name="Karlsson E."/>
            <person name="Kells C."/>
            <person name="Kieu A."/>
            <person name="Kisner P."/>
            <person name="Kodira C."/>
            <person name="Kulbokas E."/>
            <person name="Labutti K."/>
            <person name="Lama D."/>
            <person name="Landers T."/>
            <person name="Leger J."/>
            <person name="Levine S."/>
            <person name="Lewis D."/>
            <person name="Lewis T."/>
            <person name="Lindblad-toh K."/>
            <person name="Liu X."/>
            <person name="Lokyitsang T."/>
            <person name="Lokyitsang Y."/>
            <person name="Lucien O."/>
            <person name="Lui A."/>
            <person name="Ma L.J."/>
            <person name="Mabbitt R."/>
            <person name="Macdonald J."/>
            <person name="Maclean C."/>
            <person name="Major J."/>
            <person name="Manning J."/>
            <person name="Marabella R."/>
            <person name="Maru K."/>
            <person name="Matthews C."/>
            <person name="Mauceli E."/>
            <person name="Mccarthy M."/>
            <person name="Mcdonough S."/>
            <person name="Mcghee T."/>
            <person name="Meldrim J."/>
            <person name="Meneus L."/>
            <person name="Mesirov J."/>
            <person name="Mihalev A."/>
            <person name="Mihova T."/>
            <person name="Mikkelsen T."/>
            <person name="Mlenga V."/>
            <person name="Moru K."/>
            <person name="Mozes J."/>
            <person name="Mulrain L."/>
            <person name="Munson G."/>
            <person name="Naylor J."/>
            <person name="Newes C."/>
            <person name="Nguyen C."/>
            <person name="Nguyen N."/>
            <person name="Nguyen T."/>
            <person name="Nicol R."/>
            <person name="Nielsen C."/>
            <person name="Nizzari M."/>
            <person name="Norbu C."/>
            <person name="Norbu N."/>
            <person name="O'donnell P."/>
            <person name="Okoawo O."/>
            <person name="O'leary S."/>
            <person name="Omotosho B."/>
            <person name="O'neill K."/>
            <person name="Osman S."/>
            <person name="Parker S."/>
            <person name="Perrin D."/>
            <person name="Phunkhang P."/>
            <person name="Piqani B."/>
            <person name="Purcell S."/>
            <person name="Rachupka T."/>
            <person name="Ramasamy U."/>
            <person name="Rameau R."/>
            <person name="Ray V."/>
            <person name="Raymond C."/>
            <person name="Retta R."/>
            <person name="Richardson S."/>
            <person name="Rise C."/>
            <person name="Rodriguez J."/>
            <person name="Rogers J."/>
            <person name="Rogov P."/>
            <person name="Rutman M."/>
            <person name="Schupbach R."/>
            <person name="Seaman C."/>
            <person name="Settipalli S."/>
            <person name="Sharpe T."/>
            <person name="Sheridan J."/>
            <person name="Sherpa N."/>
            <person name="Shi J."/>
            <person name="Smirnov S."/>
            <person name="Smith C."/>
            <person name="Sougnez C."/>
            <person name="Spencer B."/>
            <person name="Stalker J."/>
            <person name="Stange-thomann N."/>
            <person name="Stavropoulos S."/>
            <person name="Stetson K."/>
            <person name="Stone C."/>
            <person name="Stone S."/>
            <person name="Stubbs M."/>
            <person name="Talamas J."/>
            <person name="Tchuinga P."/>
            <person name="Tenzing P."/>
            <person name="Tesfaye S."/>
            <person name="Theodore J."/>
            <person name="Thoulutsang Y."/>
            <person name="Topham K."/>
            <person name="Towey S."/>
            <person name="Tsamla T."/>
            <person name="Tsomo N."/>
            <person name="Vallee D."/>
            <person name="Vassiliev H."/>
            <person name="Venkataraman V."/>
            <person name="Vinson J."/>
            <person name="Vo A."/>
            <person name="Wade C."/>
            <person name="Wang S."/>
            <person name="Wangchuk T."/>
            <person name="Wangdi T."/>
            <person name="Whittaker C."/>
            <person name="Wilkinson J."/>
            <person name="Wu Y."/>
            <person name="Wyman D."/>
            <person name="Yadav S."/>
            <person name="Yang S."/>
            <person name="Yang X."/>
            <person name="Yeager S."/>
            <person name="Yee E."/>
            <person name="Young G."/>
            <person name="Zainoun J."/>
            <person name="Zembeck L."/>
            <person name="Zimmer A."/>
            <person name="Zody M."/>
            <person name="Lander E."/>
        </authorList>
    </citation>
    <scope>NUCLEOTIDE SEQUENCE [LARGE SCALE GENOMIC DNA]</scope>
</reference>
<evidence type="ECO:0000256" key="4">
    <source>
        <dbReference type="ARBA" id="ARBA00023002"/>
    </source>
</evidence>
<feature type="transmembrane region" description="Helical" evidence="9">
    <location>
        <begin position="12"/>
        <end position="33"/>
    </location>
</feature>
<dbReference type="CDD" id="cd20617">
    <property type="entry name" value="CYP1_2-like"/>
    <property type="match status" value="1"/>
</dbReference>
<dbReference type="HOGENOM" id="CLU_001570_22_0_1"/>
<dbReference type="InterPro" id="IPR036396">
    <property type="entry name" value="Cyt_P450_sf"/>
</dbReference>
<dbReference type="PANTHER" id="PTHR24300">
    <property type="entry name" value="CYTOCHROME P450 508A4-RELATED"/>
    <property type="match status" value="1"/>
</dbReference>
<keyword evidence="3 7" id="KW-0479">Metal-binding</keyword>
<dbReference type="FunFam" id="1.10.630.10:FF:000036">
    <property type="entry name" value="CYtochrome P450 family"/>
    <property type="match status" value="1"/>
</dbReference>
<dbReference type="GO" id="GO:0006805">
    <property type="term" value="P:xenobiotic metabolic process"/>
    <property type="evidence" value="ECO:0007669"/>
    <property type="project" value="TreeGrafter"/>
</dbReference>
<evidence type="ECO:0000256" key="9">
    <source>
        <dbReference type="SAM" id="Phobius"/>
    </source>
</evidence>
<evidence type="ECO:0000256" key="1">
    <source>
        <dbReference type="ARBA" id="ARBA00001971"/>
    </source>
</evidence>
<evidence type="ECO:0000256" key="8">
    <source>
        <dbReference type="RuleBase" id="RU000461"/>
    </source>
</evidence>
<feature type="binding site" description="axial binding residue" evidence="7">
    <location>
        <position position="451"/>
    </location>
    <ligand>
        <name>heme</name>
        <dbReference type="ChEBI" id="CHEBI:30413"/>
    </ligand>
    <ligandPart>
        <name>Fe</name>
        <dbReference type="ChEBI" id="CHEBI:18248"/>
    </ligandPart>
</feature>
<dbReference type="Ensembl" id="ENSCSAVT00000011647.1">
    <property type="protein sequence ID" value="ENSCSAVP00000011514.1"/>
    <property type="gene ID" value="ENSCSAVG00000006743.1"/>
</dbReference>
<dbReference type="GO" id="GO:0005737">
    <property type="term" value="C:cytoplasm"/>
    <property type="evidence" value="ECO:0007669"/>
    <property type="project" value="TreeGrafter"/>
</dbReference>
<dbReference type="PANTHER" id="PTHR24300:SF397">
    <property type="entry name" value="CYTOCHROME P450 2U1"/>
    <property type="match status" value="1"/>
</dbReference>
<protein>
    <submittedName>
        <fullName evidence="10">Uncharacterized protein</fullName>
    </submittedName>
</protein>
<keyword evidence="6 8" id="KW-0503">Monooxygenase</keyword>
<dbReference type="GO" id="GO:0020037">
    <property type="term" value="F:heme binding"/>
    <property type="evidence" value="ECO:0007669"/>
    <property type="project" value="InterPro"/>
</dbReference>
<keyword evidence="7 8" id="KW-0349">Heme</keyword>
<keyword evidence="11" id="KW-1185">Reference proteome</keyword>
<comment type="similarity">
    <text evidence="2 8">Belongs to the cytochrome P450 family.</text>
</comment>
<keyword evidence="5 7" id="KW-0408">Iron</keyword>
<dbReference type="AlphaFoldDB" id="H2Z1Q2"/>
<sequence length="507" mass="57713">LNMLLLDAVLNSLVVSVLIGLVTFCMLLYQYWWKFPHPCYPPGVRGVPVLGALPFFGKFAHKTILQWSREKYGKIMSVRMGPNDAVVLNDYDTIIEAFVKQHLVFSSRPSIRMIRELSGGFGLGFCPGHKKFFEVRHFTSKVLRGFGMGRIEMEIRVSDVAQDLVQVFESLNGKATNLRMTIGATVCNVISSVVFGKTYDINDENMKEIVQCIFNTLSFYSFGDKKNSKYVMILTYFYAMRHIPPFKKARKMFLSNITKQLGFGQKEIDEHKKNLDENSPGDFIDAFLIEMKKHSPTDSWFHEKQLLLSVNALFIAGTETTTSTILWAMIVLLNYPNLQYILHKELMTETVNPSVKHGDNLPLLQAFIQELYRCITIAPLGLQRTNTEDVEIGGHFIPKNTVILPNIYAVHNDPVIWTEPSKFDIYRHIDKDGKFIHSKKVIPFGVGARVCLGKKLAQLEVFIFLANIIKKFEIIPDPETNEIPPIHDGLSGAGFFPYPFKVIVKSR</sequence>
<dbReference type="FunCoup" id="H2Z1Q2">
    <property type="interactions" value="5"/>
</dbReference>
<evidence type="ECO:0000256" key="3">
    <source>
        <dbReference type="ARBA" id="ARBA00022723"/>
    </source>
</evidence>
<dbReference type="SUPFAM" id="SSF48264">
    <property type="entry name" value="Cytochrome P450"/>
    <property type="match status" value="1"/>
</dbReference>
<reference evidence="10" key="3">
    <citation type="submission" date="2025-09" db="UniProtKB">
        <authorList>
            <consortium name="Ensembl"/>
        </authorList>
    </citation>
    <scope>IDENTIFICATION</scope>
</reference>
<dbReference type="InParanoid" id="H2Z1Q2"/>
<evidence type="ECO:0000256" key="5">
    <source>
        <dbReference type="ARBA" id="ARBA00023004"/>
    </source>
</evidence>
<proteinExistence type="inferred from homology"/>
<dbReference type="PROSITE" id="PS00086">
    <property type="entry name" value="CYTOCHROME_P450"/>
    <property type="match status" value="1"/>
</dbReference>
<evidence type="ECO:0000256" key="6">
    <source>
        <dbReference type="ARBA" id="ARBA00023033"/>
    </source>
</evidence>
<keyword evidence="9" id="KW-0472">Membrane</keyword>
<dbReference type="Proteomes" id="UP000007875">
    <property type="component" value="Unassembled WGS sequence"/>
</dbReference>
<dbReference type="Pfam" id="PF00067">
    <property type="entry name" value="p450"/>
    <property type="match status" value="1"/>
</dbReference>
<keyword evidence="9" id="KW-1133">Transmembrane helix</keyword>
<dbReference type="Gene3D" id="1.10.630.10">
    <property type="entry name" value="Cytochrome P450"/>
    <property type="match status" value="1"/>
</dbReference>
<reference evidence="10" key="2">
    <citation type="submission" date="2025-08" db="UniProtKB">
        <authorList>
            <consortium name="Ensembl"/>
        </authorList>
    </citation>
    <scope>IDENTIFICATION</scope>
</reference>
<dbReference type="GO" id="GO:0008395">
    <property type="term" value="F:steroid hydroxylase activity"/>
    <property type="evidence" value="ECO:0007669"/>
    <property type="project" value="TreeGrafter"/>
</dbReference>
<name>H2Z1Q2_CIOSA</name>
<keyword evidence="9" id="KW-0812">Transmembrane</keyword>
<dbReference type="STRING" id="51511.ENSCSAVP00000011514"/>
<dbReference type="InterPro" id="IPR050182">
    <property type="entry name" value="Cytochrome_P450_fam2"/>
</dbReference>
<dbReference type="PRINTS" id="PR00385">
    <property type="entry name" value="P450"/>
</dbReference>
<dbReference type="InterPro" id="IPR001128">
    <property type="entry name" value="Cyt_P450"/>
</dbReference>
<dbReference type="eggNOG" id="KOG0156">
    <property type="taxonomic scope" value="Eukaryota"/>
</dbReference>
<dbReference type="GO" id="GO:0006082">
    <property type="term" value="P:organic acid metabolic process"/>
    <property type="evidence" value="ECO:0007669"/>
    <property type="project" value="TreeGrafter"/>
</dbReference>
<dbReference type="GO" id="GO:0005506">
    <property type="term" value="F:iron ion binding"/>
    <property type="evidence" value="ECO:0007669"/>
    <property type="project" value="InterPro"/>
</dbReference>
<evidence type="ECO:0000313" key="11">
    <source>
        <dbReference type="Proteomes" id="UP000007875"/>
    </source>
</evidence>
<dbReference type="GeneTree" id="ENSGT00940000160689"/>
<organism evidence="10 11">
    <name type="scientific">Ciona savignyi</name>
    <name type="common">Pacific transparent sea squirt</name>
    <dbReference type="NCBI Taxonomy" id="51511"/>
    <lineage>
        <taxon>Eukaryota</taxon>
        <taxon>Metazoa</taxon>
        <taxon>Chordata</taxon>
        <taxon>Tunicata</taxon>
        <taxon>Ascidiacea</taxon>
        <taxon>Phlebobranchia</taxon>
        <taxon>Cionidae</taxon>
        <taxon>Ciona</taxon>
    </lineage>
</organism>